<gene>
    <name evidence="3" type="ORF">FRZ40_31350</name>
</gene>
<evidence type="ECO:0000313" key="3">
    <source>
        <dbReference type="EMBL" id="TXC84716.1"/>
    </source>
</evidence>
<evidence type="ECO:0000256" key="2">
    <source>
        <dbReference type="SAM" id="SignalP"/>
    </source>
</evidence>
<dbReference type="Proteomes" id="UP000321776">
    <property type="component" value="Unassembled WGS sequence"/>
</dbReference>
<name>A0A5C6VJV2_9BURK</name>
<organism evidence="3 4">
    <name type="scientific">Paraburkholderia azotifigens</name>
    <dbReference type="NCBI Taxonomy" id="2057004"/>
    <lineage>
        <taxon>Bacteria</taxon>
        <taxon>Pseudomonadati</taxon>
        <taxon>Pseudomonadota</taxon>
        <taxon>Betaproteobacteria</taxon>
        <taxon>Burkholderiales</taxon>
        <taxon>Burkholderiaceae</taxon>
        <taxon>Paraburkholderia</taxon>
    </lineage>
</organism>
<feature type="compositionally biased region" description="Low complexity" evidence="1">
    <location>
        <begin position="56"/>
        <end position="97"/>
    </location>
</feature>
<protein>
    <recommendedName>
        <fullName evidence="5">Lipoprotein</fullName>
    </recommendedName>
</protein>
<dbReference type="AlphaFoldDB" id="A0A5C6VJV2"/>
<feature type="signal peptide" evidence="2">
    <location>
        <begin position="1"/>
        <end position="21"/>
    </location>
</feature>
<evidence type="ECO:0000256" key="1">
    <source>
        <dbReference type="SAM" id="MobiDB-lite"/>
    </source>
</evidence>
<evidence type="ECO:0008006" key="5">
    <source>
        <dbReference type="Google" id="ProtNLM"/>
    </source>
</evidence>
<proteinExistence type="predicted"/>
<dbReference type="EMBL" id="VOQS01000003">
    <property type="protein sequence ID" value="TXC84716.1"/>
    <property type="molecule type" value="Genomic_DNA"/>
</dbReference>
<feature type="chain" id="PRO_5023084763" description="Lipoprotein" evidence="2">
    <location>
        <begin position="22"/>
        <end position="97"/>
    </location>
</feature>
<accession>A0A5C6VJV2</accession>
<dbReference type="PROSITE" id="PS51257">
    <property type="entry name" value="PROKAR_LIPOPROTEIN"/>
    <property type="match status" value="1"/>
</dbReference>
<sequence>MKPVTRDVSAALMAMALAVGAAACKKVDESSSNTMESGSSGVMSNTAGMSGTPGKSAAAQSASDNASGAVAPSPSSVAPVANTPGSTTSAAPSGASQ</sequence>
<reference evidence="3 4" key="1">
    <citation type="journal article" date="2018" name="Int. J. Syst. Evol. Microbiol.">
        <title>Paraburkholderia azotifigens sp. nov., a nitrogen-fixing bacterium isolated from paddy soil.</title>
        <authorList>
            <person name="Choi G.M."/>
            <person name="Im W.T."/>
        </authorList>
    </citation>
    <scope>NUCLEOTIDE SEQUENCE [LARGE SCALE GENOMIC DNA]</scope>
    <source>
        <strain evidence="3 4">NF 2-5-3</strain>
    </source>
</reference>
<comment type="caution">
    <text evidence="3">The sequence shown here is derived from an EMBL/GenBank/DDBJ whole genome shotgun (WGS) entry which is preliminary data.</text>
</comment>
<keyword evidence="2" id="KW-0732">Signal</keyword>
<evidence type="ECO:0000313" key="4">
    <source>
        <dbReference type="Proteomes" id="UP000321776"/>
    </source>
</evidence>
<feature type="region of interest" description="Disordered" evidence="1">
    <location>
        <begin position="26"/>
        <end position="97"/>
    </location>
</feature>
<feature type="compositionally biased region" description="Low complexity" evidence="1">
    <location>
        <begin position="30"/>
        <end position="41"/>
    </location>
</feature>